<sequence length="250" mass="27445">MVDEHLTPVLMACSEAELAVLIEFLGRPPSGLLWVDRRLRDPRSTRDDRVAAVIERISRLGSHSVLGRTGPGKQSYLQIVCDALAELRLSEEPAEGGLPALEHRVVHYALDANFDALPTDIQQVLIDGFHAGETYAEGVPDLSVLHDFQTHTQPERKALLPGRAAHVATDKLREAAVVQVRQSLLRAGLKLVLRRAGGPIYQAIRLWELAGPAFRYTVPVIVYVAYLRGHVEVEAAVQAHESGSQAQARP</sequence>
<dbReference type="Proteomes" id="UP001221686">
    <property type="component" value="Unassembled WGS sequence"/>
</dbReference>
<reference evidence="1 2" key="1">
    <citation type="submission" date="2022-11" db="EMBL/GenBank/DDBJ databases">
        <title>Minimal conservation of predation-associated metabolite biosynthetic gene clusters underscores biosynthetic potential of Myxococcota including descriptions for ten novel species: Archangium lansinium sp. nov., Myxococcus landrumus sp. nov., Nannocystis bai.</title>
        <authorList>
            <person name="Ahearne A."/>
            <person name="Stevens C."/>
            <person name="Dowd S."/>
        </authorList>
    </citation>
    <scope>NUCLEOTIDE SEQUENCE [LARGE SCALE GENOMIC DNA]</scope>
    <source>
        <strain evidence="1 2">BB15-2</strain>
    </source>
</reference>
<dbReference type="RefSeq" id="WP_272084170.1">
    <property type="nucleotide sequence ID" value="NZ_JAQNDL010000001.1"/>
</dbReference>
<keyword evidence="2" id="KW-1185">Reference proteome</keyword>
<accession>A0ABT5DRG2</accession>
<dbReference type="EMBL" id="JAQNDL010000001">
    <property type="protein sequence ID" value="MDC0715745.1"/>
    <property type="molecule type" value="Genomic_DNA"/>
</dbReference>
<name>A0ABT5DRG2_9BACT</name>
<organism evidence="1 2">
    <name type="scientific">Nannocystis bainbridge</name>
    <dbReference type="NCBI Taxonomy" id="2995303"/>
    <lineage>
        <taxon>Bacteria</taxon>
        <taxon>Pseudomonadati</taxon>
        <taxon>Myxococcota</taxon>
        <taxon>Polyangia</taxon>
        <taxon>Nannocystales</taxon>
        <taxon>Nannocystaceae</taxon>
        <taxon>Nannocystis</taxon>
    </lineage>
</organism>
<evidence type="ECO:0000313" key="2">
    <source>
        <dbReference type="Proteomes" id="UP001221686"/>
    </source>
</evidence>
<protein>
    <submittedName>
        <fullName evidence="1">Uncharacterized protein</fullName>
    </submittedName>
</protein>
<gene>
    <name evidence="1" type="ORF">POL25_02505</name>
</gene>
<comment type="caution">
    <text evidence="1">The sequence shown here is derived from an EMBL/GenBank/DDBJ whole genome shotgun (WGS) entry which is preliminary data.</text>
</comment>
<proteinExistence type="predicted"/>
<evidence type="ECO:0000313" key="1">
    <source>
        <dbReference type="EMBL" id="MDC0715745.1"/>
    </source>
</evidence>